<dbReference type="RefSeq" id="WP_379011817.1">
    <property type="nucleotide sequence ID" value="NZ_JBHSDC010000002.1"/>
</dbReference>
<dbReference type="EMBL" id="JBHSDC010000002">
    <property type="protein sequence ID" value="MFC4230568.1"/>
    <property type="molecule type" value="Genomic_DNA"/>
</dbReference>
<dbReference type="Proteomes" id="UP001595906">
    <property type="component" value="Unassembled WGS sequence"/>
</dbReference>
<comment type="caution">
    <text evidence="1">The sequence shown here is derived from an EMBL/GenBank/DDBJ whole genome shotgun (WGS) entry which is preliminary data.</text>
</comment>
<name>A0ABV8PRS2_9BACT</name>
<sequence>MITTIAYKHKQYKVQLPESWNECSAKQLVQLAALFNSGVETDVAVIKALRILLGKNVFAFAFIPADVKYRLISSIAWVFKSNGLTVNVLPKYNGLYGPKSELSNTIFKEIHACEMYYRMHLDKVPDALDKLIAVLYREKKLFYNTKIDAAGDVRKAYNSNTVEHRAKQIAKWPQPVKDAILLFYDGCREHFIASNPAVFSKDGGETESEQFHGFFLMMRNLAADGKFGTFDKVENLPFYTALYEASFLVNEAAQAAQQLEHE</sequence>
<evidence type="ECO:0000313" key="1">
    <source>
        <dbReference type="EMBL" id="MFC4230568.1"/>
    </source>
</evidence>
<evidence type="ECO:0000313" key="2">
    <source>
        <dbReference type="Proteomes" id="UP001595906"/>
    </source>
</evidence>
<keyword evidence="2" id="KW-1185">Reference proteome</keyword>
<protein>
    <submittedName>
        <fullName evidence="1">Uncharacterized protein</fullName>
    </submittedName>
</protein>
<accession>A0ABV8PRS2</accession>
<proteinExistence type="predicted"/>
<reference evidence="2" key="1">
    <citation type="journal article" date="2019" name="Int. J. Syst. Evol. Microbiol.">
        <title>The Global Catalogue of Microorganisms (GCM) 10K type strain sequencing project: providing services to taxonomists for standard genome sequencing and annotation.</title>
        <authorList>
            <consortium name="The Broad Institute Genomics Platform"/>
            <consortium name="The Broad Institute Genome Sequencing Center for Infectious Disease"/>
            <person name="Wu L."/>
            <person name="Ma J."/>
        </authorList>
    </citation>
    <scope>NUCLEOTIDE SEQUENCE [LARGE SCALE GENOMIC DNA]</scope>
    <source>
        <strain evidence="2">CECT 8010</strain>
    </source>
</reference>
<gene>
    <name evidence="1" type="ORF">ACFOW1_01610</name>
</gene>
<organism evidence="1 2">
    <name type="scientific">Parasediminibacterium paludis</name>
    <dbReference type="NCBI Taxonomy" id="908966"/>
    <lineage>
        <taxon>Bacteria</taxon>
        <taxon>Pseudomonadati</taxon>
        <taxon>Bacteroidota</taxon>
        <taxon>Chitinophagia</taxon>
        <taxon>Chitinophagales</taxon>
        <taxon>Chitinophagaceae</taxon>
        <taxon>Parasediminibacterium</taxon>
    </lineage>
</organism>